<dbReference type="EMBL" id="BGZK01000234">
    <property type="protein sequence ID" value="GBP30548.1"/>
    <property type="molecule type" value="Genomic_DNA"/>
</dbReference>
<comment type="caution">
    <text evidence="2">The sequence shown here is derived from an EMBL/GenBank/DDBJ whole genome shotgun (WGS) entry which is preliminary data.</text>
</comment>
<dbReference type="Proteomes" id="UP000299102">
    <property type="component" value="Unassembled WGS sequence"/>
</dbReference>
<dbReference type="AlphaFoldDB" id="A0A4C1UVT5"/>
<evidence type="ECO:0000313" key="2">
    <source>
        <dbReference type="EMBL" id="GBP30548.1"/>
    </source>
</evidence>
<reference evidence="2 3" key="1">
    <citation type="journal article" date="2019" name="Commun. Biol.">
        <title>The bagworm genome reveals a unique fibroin gene that provides high tensile strength.</title>
        <authorList>
            <person name="Kono N."/>
            <person name="Nakamura H."/>
            <person name="Ohtoshi R."/>
            <person name="Tomita M."/>
            <person name="Numata K."/>
            <person name="Arakawa K."/>
        </authorList>
    </citation>
    <scope>NUCLEOTIDE SEQUENCE [LARGE SCALE GENOMIC DNA]</scope>
</reference>
<protein>
    <submittedName>
        <fullName evidence="2">Uncharacterized protein</fullName>
    </submittedName>
</protein>
<evidence type="ECO:0000313" key="3">
    <source>
        <dbReference type="Proteomes" id="UP000299102"/>
    </source>
</evidence>
<name>A0A4C1UVT5_EUMVA</name>
<feature type="region of interest" description="Disordered" evidence="1">
    <location>
        <begin position="52"/>
        <end position="80"/>
    </location>
</feature>
<organism evidence="2 3">
    <name type="scientific">Eumeta variegata</name>
    <name type="common">Bagworm moth</name>
    <name type="synonym">Eumeta japonica</name>
    <dbReference type="NCBI Taxonomy" id="151549"/>
    <lineage>
        <taxon>Eukaryota</taxon>
        <taxon>Metazoa</taxon>
        <taxon>Ecdysozoa</taxon>
        <taxon>Arthropoda</taxon>
        <taxon>Hexapoda</taxon>
        <taxon>Insecta</taxon>
        <taxon>Pterygota</taxon>
        <taxon>Neoptera</taxon>
        <taxon>Endopterygota</taxon>
        <taxon>Lepidoptera</taxon>
        <taxon>Glossata</taxon>
        <taxon>Ditrysia</taxon>
        <taxon>Tineoidea</taxon>
        <taxon>Psychidae</taxon>
        <taxon>Oiketicinae</taxon>
        <taxon>Eumeta</taxon>
    </lineage>
</organism>
<proteinExistence type="predicted"/>
<keyword evidence="3" id="KW-1185">Reference proteome</keyword>
<gene>
    <name evidence="2" type="ORF">EVAR_94728_1</name>
</gene>
<evidence type="ECO:0000256" key="1">
    <source>
        <dbReference type="SAM" id="MobiDB-lite"/>
    </source>
</evidence>
<accession>A0A4C1UVT5</accession>
<sequence>MEPILEHIILKHSNYKSQPFAESFVPAPSGVGGYIYGCNLLASRKYEEKNWRHSLNGTPGERNRDEEQPGRAPPLSAVTPHLSLPRTSAWPFFERFAKNYRFTRRSYGEFANAFRPVSTASDAGRKKSPTACKPLVGRRCPVPKYLPGRQISASDCRGERTPPAL</sequence>